<organism evidence="1 2">
    <name type="scientific">Rhodoferax saidenbachensis</name>
    <dbReference type="NCBI Taxonomy" id="1484693"/>
    <lineage>
        <taxon>Bacteria</taxon>
        <taxon>Pseudomonadati</taxon>
        <taxon>Pseudomonadota</taxon>
        <taxon>Betaproteobacteria</taxon>
        <taxon>Burkholderiales</taxon>
        <taxon>Comamonadaceae</taxon>
        <taxon>Rhodoferax</taxon>
    </lineage>
</organism>
<reference evidence="1 2" key="1">
    <citation type="submission" date="2017-01" db="EMBL/GenBank/DDBJ databases">
        <authorList>
            <person name="Mah S.A."/>
            <person name="Swanson W.J."/>
            <person name="Moy G.W."/>
            <person name="Vacquier V.D."/>
        </authorList>
    </citation>
    <scope>NUCLEOTIDE SEQUENCE [LARGE SCALE GENOMIC DNA]</scope>
    <source>
        <strain evidence="1 2">DSM 22694</strain>
    </source>
</reference>
<dbReference type="GO" id="GO:0016301">
    <property type="term" value="F:kinase activity"/>
    <property type="evidence" value="ECO:0007669"/>
    <property type="project" value="UniProtKB-KW"/>
</dbReference>
<dbReference type="Proteomes" id="UP000186110">
    <property type="component" value="Chromosome"/>
</dbReference>
<protein>
    <submittedName>
        <fullName evidence="1">Phosphoglycerate kinase</fullName>
    </submittedName>
</protein>
<dbReference type="EMBL" id="CP019239">
    <property type="protein sequence ID" value="APW42699.1"/>
    <property type="molecule type" value="Genomic_DNA"/>
</dbReference>
<dbReference type="STRING" id="1484693.RS694_09255"/>
<dbReference type="Pfam" id="PF00300">
    <property type="entry name" value="His_Phos_1"/>
    <property type="match status" value="1"/>
</dbReference>
<keyword evidence="1" id="KW-0418">Kinase</keyword>
<keyword evidence="2" id="KW-1185">Reference proteome</keyword>
<accession>A0A1P8K9L6</accession>
<evidence type="ECO:0000313" key="1">
    <source>
        <dbReference type="EMBL" id="APW42699.1"/>
    </source>
</evidence>
<name>A0A1P8K9L6_9BURK</name>
<dbReference type="InterPro" id="IPR013078">
    <property type="entry name" value="His_Pase_superF_clade-1"/>
</dbReference>
<dbReference type="SUPFAM" id="SSF53254">
    <property type="entry name" value="Phosphoglycerate mutase-like"/>
    <property type="match status" value="1"/>
</dbReference>
<dbReference type="Gene3D" id="3.40.50.1240">
    <property type="entry name" value="Phosphoglycerate mutase-like"/>
    <property type="match status" value="1"/>
</dbReference>
<dbReference type="SMART" id="SM00855">
    <property type="entry name" value="PGAM"/>
    <property type="match status" value="1"/>
</dbReference>
<dbReference type="KEGG" id="rsb:RS694_09255"/>
<proteinExistence type="predicted"/>
<evidence type="ECO:0000313" key="2">
    <source>
        <dbReference type="Proteomes" id="UP000186110"/>
    </source>
</evidence>
<dbReference type="InterPro" id="IPR029033">
    <property type="entry name" value="His_PPase_superfam"/>
</dbReference>
<dbReference type="AlphaFoldDB" id="A0A1P8K9L6"/>
<keyword evidence="1" id="KW-0808">Transferase</keyword>
<gene>
    <name evidence="1" type="ORF">RS694_09255</name>
</gene>
<sequence length="191" mass="20745">MTLWLVRHARPLVDPGVCYGALDVAADAAETQQAAQALAAVLPQGLTVHHSTLQRCEQLAQSLCGLRPDLIPKPDTRLVEMDFGEWEGVPWDHIPRAAVDAWTADFGDHRFGGVESANAVLQRVASAWQDTWNQMGEGDAVWITHAGVIRAAMLISQGVPAVQVPSQWPRLAVDWGQWCCLAPTRPGTAPD</sequence>
<dbReference type="RefSeq" id="WP_076069538.1">
    <property type="nucleotide sequence ID" value="NZ_CP019239.1"/>
</dbReference>